<dbReference type="RefSeq" id="XP_005786336.1">
    <property type="nucleotide sequence ID" value="XM_005786279.1"/>
</dbReference>
<evidence type="ECO:0000313" key="4">
    <source>
        <dbReference type="Proteomes" id="UP000013827"/>
    </source>
</evidence>
<dbReference type="GeneID" id="17279176"/>
<reference evidence="4" key="1">
    <citation type="journal article" date="2013" name="Nature">
        <title>Pan genome of the phytoplankton Emiliania underpins its global distribution.</title>
        <authorList>
            <person name="Read B.A."/>
            <person name="Kegel J."/>
            <person name="Klute M.J."/>
            <person name="Kuo A."/>
            <person name="Lefebvre S.C."/>
            <person name="Maumus F."/>
            <person name="Mayer C."/>
            <person name="Miller J."/>
            <person name="Monier A."/>
            <person name="Salamov A."/>
            <person name="Young J."/>
            <person name="Aguilar M."/>
            <person name="Claverie J.M."/>
            <person name="Frickenhaus S."/>
            <person name="Gonzalez K."/>
            <person name="Herman E.K."/>
            <person name="Lin Y.C."/>
            <person name="Napier J."/>
            <person name="Ogata H."/>
            <person name="Sarno A.F."/>
            <person name="Shmutz J."/>
            <person name="Schroeder D."/>
            <person name="de Vargas C."/>
            <person name="Verret F."/>
            <person name="von Dassow P."/>
            <person name="Valentin K."/>
            <person name="Van de Peer Y."/>
            <person name="Wheeler G."/>
            <person name="Dacks J.B."/>
            <person name="Delwiche C.F."/>
            <person name="Dyhrman S.T."/>
            <person name="Glockner G."/>
            <person name="John U."/>
            <person name="Richards T."/>
            <person name="Worden A.Z."/>
            <person name="Zhang X."/>
            <person name="Grigoriev I.V."/>
            <person name="Allen A.E."/>
            <person name="Bidle K."/>
            <person name="Borodovsky M."/>
            <person name="Bowler C."/>
            <person name="Brownlee C."/>
            <person name="Cock J.M."/>
            <person name="Elias M."/>
            <person name="Gladyshev V.N."/>
            <person name="Groth M."/>
            <person name="Guda C."/>
            <person name="Hadaegh A."/>
            <person name="Iglesias-Rodriguez M.D."/>
            <person name="Jenkins J."/>
            <person name="Jones B.M."/>
            <person name="Lawson T."/>
            <person name="Leese F."/>
            <person name="Lindquist E."/>
            <person name="Lobanov A."/>
            <person name="Lomsadze A."/>
            <person name="Malik S.B."/>
            <person name="Marsh M.E."/>
            <person name="Mackinder L."/>
            <person name="Mock T."/>
            <person name="Mueller-Roeber B."/>
            <person name="Pagarete A."/>
            <person name="Parker M."/>
            <person name="Probert I."/>
            <person name="Quesneville H."/>
            <person name="Raines C."/>
            <person name="Rensing S.A."/>
            <person name="Riano-Pachon D.M."/>
            <person name="Richier S."/>
            <person name="Rokitta S."/>
            <person name="Shiraiwa Y."/>
            <person name="Soanes D.M."/>
            <person name="van der Giezen M."/>
            <person name="Wahlund T.M."/>
            <person name="Williams B."/>
            <person name="Wilson W."/>
            <person name="Wolfe G."/>
            <person name="Wurch L.L."/>
        </authorList>
    </citation>
    <scope>NUCLEOTIDE SEQUENCE</scope>
</reference>
<name>A0A0D3KDS2_EMIH1</name>
<protein>
    <recommendedName>
        <fullName evidence="5">Steroid 5-alpha reductase C-terminal domain-containing protein</fullName>
    </recommendedName>
</protein>
<dbReference type="EnsemblProtists" id="EOD33907">
    <property type="protein sequence ID" value="EOD33907"/>
    <property type="gene ID" value="EMIHUDRAFT_228972"/>
</dbReference>
<dbReference type="PROSITE" id="PS50244">
    <property type="entry name" value="S5A_REDUCTASE"/>
    <property type="match status" value="1"/>
</dbReference>
<dbReference type="Proteomes" id="UP000013827">
    <property type="component" value="Unassembled WGS sequence"/>
</dbReference>
<dbReference type="GO" id="GO:0016020">
    <property type="term" value="C:membrane"/>
    <property type="evidence" value="ECO:0007669"/>
    <property type="project" value="TreeGrafter"/>
</dbReference>
<evidence type="ECO:0000256" key="2">
    <source>
        <dbReference type="SAM" id="Phobius"/>
    </source>
</evidence>
<keyword evidence="4" id="KW-1185">Reference proteome</keyword>
<feature type="transmembrane region" description="Helical" evidence="2">
    <location>
        <begin position="185"/>
        <end position="206"/>
    </location>
</feature>
<evidence type="ECO:0000256" key="1">
    <source>
        <dbReference type="SAM" id="MobiDB-lite"/>
    </source>
</evidence>
<dbReference type="PANTHER" id="PTHR32251:SF15">
    <property type="entry name" value="3-OXO-5-ALPHA-STEROID 4-DEHYDROGENASE (DUF1295)"/>
    <property type="match status" value="1"/>
</dbReference>
<dbReference type="PaxDb" id="2903-EOD33907"/>
<accession>A0A0D3KDS2</accession>
<keyword evidence="2" id="KW-0472">Membrane</keyword>
<feature type="region of interest" description="Disordered" evidence="1">
    <location>
        <begin position="417"/>
        <end position="445"/>
    </location>
</feature>
<dbReference type="Pfam" id="PF06966">
    <property type="entry name" value="DUF1295"/>
    <property type="match status" value="1"/>
</dbReference>
<evidence type="ECO:0008006" key="5">
    <source>
        <dbReference type="Google" id="ProtNLM"/>
    </source>
</evidence>
<evidence type="ECO:0000313" key="3">
    <source>
        <dbReference type="EnsemblProtists" id="EOD33907"/>
    </source>
</evidence>
<feature type="transmembrane region" description="Helical" evidence="2">
    <location>
        <begin position="226"/>
        <end position="252"/>
    </location>
</feature>
<feature type="transmembrane region" description="Helical" evidence="2">
    <location>
        <begin position="335"/>
        <end position="355"/>
    </location>
</feature>
<dbReference type="Gene3D" id="1.20.120.1630">
    <property type="match status" value="1"/>
</dbReference>
<dbReference type="eggNOG" id="KOG4650">
    <property type="taxonomic scope" value="Eukaryota"/>
</dbReference>
<dbReference type="HOGENOM" id="CLU_616009_0_0_1"/>
<feature type="transmembrane region" description="Helical" evidence="2">
    <location>
        <begin position="308"/>
        <end position="329"/>
    </location>
</feature>
<proteinExistence type="predicted"/>
<keyword evidence="2" id="KW-1133">Transmembrane helix</keyword>
<dbReference type="AlphaFoldDB" id="A0A0D3KDS2"/>
<feature type="transmembrane region" description="Helical" evidence="2">
    <location>
        <begin position="264"/>
        <end position="287"/>
    </location>
</feature>
<dbReference type="PANTHER" id="PTHR32251">
    <property type="entry name" value="3-OXO-5-ALPHA-STEROID 4-DEHYDROGENASE"/>
    <property type="match status" value="1"/>
</dbReference>
<dbReference type="KEGG" id="ehx:EMIHUDRAFT_228972"/>
<feature type="transmembrane region" description="Helical" evidence="2">
    <location>
        <begin position="161"/>
        <end position="179"/>
    </location>
</feature>
<feature type="transmembrane region" description="Helical" evidence="2">
    <location>
        <begin position="129"/>
        <end position="154"/>
    </location>
</feature>
<organism evidence="3 4">
    <name type="scientific">Emiliania huxleyi (strain CCMP1516)</name>
    <dbReference type="NCBI Taxonomy" id="280463"/>
    <lineage>
        <taxon>Eukaryota</taxon>
        <taxon>Haptista</taxon>
        <taxon>Haptophyta</taxon>
        <taxon>Prymnesiophyceae</taxon>
        <taxon>Isochrysidales</taxon>
        <taxon>Noelaerhabdaceae</taxon>
        <taxon>Emiliania</taxon>
    </lineage>
</organism>
<dbReference type="STRING" id="2903.R1DG00"/>
<keyword evidence="2" id="KW-0812">Transmembrane</keyword>
<reference evidence="3" key="2">
    <citation type="submission" date="2024-10" db="UniProtKB">
        <authorList>
            <consortium name="EnsemblProtists"/>
        </authorList>
    </citation>
    <scope>IDENTIFICATION</scope>
</reference>
<sequence length="445" mass="48509">MPTVELRLPKGVSHVFDIDGHRLAEFFKGLTNDEATLGELGDFAIQIDDVPPGSVEVTVVEQGGGTRTVTVPTPGKVGALQAALGQAYDGDMSTMTLMMEGKFKVVVNVVISSSVLEPSGMSWRDDDPIGFAYILCLGVTVGLQLACFAVAAALQFDKITDLAGSLNFVVLAVLTLLLAEDIGARQIVVSCLVAVSRTELAAFLLYRVLQRGKDARFDTVRERPLVFLIFWVWQMLWVFVVSSSVIFINSAGHLASPTLSAADYVGWALFGLGFAVQVVADVQKYLFRADQANRRRVCDRGLWRFSRHPNFCGEVLLWIGVYVAGAPVFRAAPAGWWTVASPLFTLAVLTLFTGIPQAEGQNAVRWYDGGEAQAQYEVYFERTPPLWLLPPQLYRLLPRRAKLLLCCELPLYAYRPSSEPVGGRSASSGLGEPLSAPDTEGTDHS</sequence>
<dbReference type="InterPro" id="IPR010721">
    <property type="entry name" value="UstE-like"/>
</dbReference>